<feature type="domain" description="HDOD" evidence="1">
    <location>
        <begin position="29"/>
        <end position="222"/>
    </location>
</feature>
<dbReference type="KEGG" id="fku:FGKAn22_11380"/>
<evidence type="ECO:0000313" key="2">
    <source>
        <dbReference type="EMBL" id="BBI99445.1"/>
    </source>
</evidence>
<proteinExistence type="predicted"/>
<dbReference type="Gene3D" id="1.10.3210.10">
    <property type="entry name" value="Hypothetical protein af1432"/>
    <property type="match status" value="1"/>
</dbReference>
<gene>
    <name evidence="2" type="ORF">FGKAn22_11380</name>
</gene>
<dbReference type="InterPro" id="IPR052340">
    <property type="entry name" value="RNase_Y/CdgJ"/>
</dbReference>
<dbReference type="InterPro" id="IPR013976">
    <property type="entry name" value="HDOD"/>
</dbReference>
<dbReference type="PANTHER" id="PTHR33525">
    <property type="match status" value="1"/>
</dbReference>
<keyword evidence="3" id="KW-1185">Reference proteome</keyword>
<dbReference type="RefSeq" id="WP_212787020.1">
    <property type="nucleotide sequence ID" value="NZ_AP019536.1"/>
</dbReference>
<reference evidence="2 3" key="1">
    <citation type="submission" date="2019-03" db="EMBL/GenBank/DDBJ databases">
        <title>Complete genome sequence of Ferrigenium kumadai strain An22, a microaerophilic iron-oxidizing bacterium isolated from a paddy field soil.</title>
        <authorList>
            <person name="Watanabe T."/>
            <person name="Asakawa S."/>
        </authorList>
    </citation>
    <scope>NUCLEOTIDE SEQUENCE [LARGE SCALE GENOMIC DNA]</scope>
    <source>
        <strain evidence="2 3">An22</strain>
    </source>
</reference>
<organism evidence="2 3">
    <name type="scientific">Ferrigenium kumadai</name>
    <dbReference type="NCBI Taxonomy" id="1682490"/>
    <lineage>
        <taxon>Bacteria</taxon>
        <taxon>Pseudomonadati</taxon>
        <taxon>Pseudomonadota</taxon>
        <taxon>Betaproteobacteria</taxon>
        <taxon>Nitrosomonadales</taxon>
        <taxon>Gallionellaceae</taxon>
        <taxon>Ferrigenium</taxon>
    </lineage>
</organism>
<dbReference type="PANTHER" id="PTHR33525:SF6">
    <property type="entry name" value="HDOD DOMAIN-CONTAINING PROTEIN"/>
    <property type="match status" value="1"/>
</dbReference>
<accession>A0AAN1SYL1</accession>
<evidence type="ECO:0000313" key="3">
    <source>
        <dbReference type="Proteomes" id="UP001319121"/>
    </source>
</evidence>
<dbReference type="EMBL" id="AP019536">
    <property type="protein sequence ID" value="BBI99445.1"/>
    <property type="molecule type" value="Genomic_DNA"/>
</dbReference>
<dbReference type="SUPFAM" id="SSF109604">
    <property type="entry name" value="HD-domain/PDEase-like"/>
    <property type="match status" value="1"/>
</dbReference>
<evidence type="ECO:0000259" key="1">
    <source>
        <dbReference type="PROSITE" id="PS51833"/>
    </source>
</evidence>
<name>A0AAN1SYL1_9PROT</name>
<dbReference type="Proteomes" id="UP001319121">
    <property type="component" value="Chromosome"/>
</dbReference>
<dbReference type="PROSITE" id="PS51833">
    <property type="entry name" value="HDOD"/>
    <property type="match status" value="1"/>
</dbReference>
<dbReference type="AlphaFoldDB" id="A0AAN1SYL1"/>
<dbReference type="Pfam" id="PF08668">
    <property type="entry name" value="HDOD"/>
    <property type="match status" value="1"/>
</dbReference>
<protein>
    <submittedName>
        <fullName evidence="2">HDOD domain-containing protein</fullName>
    </submittedName>
</protein>
<sequence length="295" mass="32545">MSNTVTAPQESAPSDVDMLFERSLLDVGIPPCPVILNRFMVEAGKDEPDFKRLESIISADVGISASLIKTANAPYFGMRQRVRSVSEALTVLGLNVSSRAIAGIVLRNSFPNVPNLERFWDASARIARLSGWLAQHLELRGLRAEDAYTFGLFRDCGIPVLLKRFSGYEETLTAANGEQLQSFTAIEEAAFPTNHAMVGCLLAQSWWLPEEICLAIRNHHDLAVLKSAESHLPLLSRRLVATAQFAEHIVQRQLSLSITQEWPKLGEACLELLDVGESDLERLYTEAEPVASASE</sequence>